<evidence type="ECO:0000313" key="3">
    <source>
        <dbReference type="Proteomes" id="UP000830326"/>
    </source>
</evidence>
<dbReference type="SUPFAM" id="SSF55729">
    <property type="entry name" value="Acyl-CoA N-acyltransferases (Nat)"/>
    <property type="match status" value="1"/>
</dbReference>
<dbReference type="EMBL" id="CP095075">
    <property type="protein sequence ID" value="UOR13356.1"/>
    <property type="molecule type" value="Genomic_DNA"/>
</dbReference>
<dbReference type="InterPro" id="IPR000182">
    <property type="entry name" value="GNAT_dom"/>
</dbReference>
<organism evidence="2 3">
    <name type="scientific">Halobacillus amylolyticus</name>
    <dbReference type="NCBI Taxonomy" id="2932259"/>
    <lineage>
        <taxon>Bacteria</taxon>
        <taxon>Bacillati</taxon>
        <taxon>Bacillota</taxon>
        <taxon>Bacilli</taxon>
        <taxon>Bacillales</taxon>
        <taxon>Bacillaceae</taxon>
        <taxon>Halobacillus</taxon>
    </lineage>
</organism>
<dbReference type="Pfam" id="PF00583">
    <property type="entry name" value="Acetyltransf_1"/>
    <property type="match status" value="1"/>
</dbReference>
<gene>
    <name evidence="2" type="ORF">MUO15_07815</name>
</gene>
<dbReference type="Proteomes" id="UP000830326">
    <property type="component" value="Chromosome"/>
</dbReference>
<dbReference type="PROSITE" id="PS51186">
    <property type="entry name" value="GNAT"/>
    <property type="match status" value="1"/>
</dbReference>
<reference evidence="2" key="1">
    <citation type="submission" date="2022-04" db="EMBL/GenBank/DDBJ databases">
        <title>Halobacillus sp. isolated from saltern.</title>
        <authorList>
            <person name="Won M."/>
            <person name="Lee C.-M."/>
            <person name="Woen H.-Y."/>
            <person name="Kwon S.-W."/>
        </authorList>
    </citation>
    <scope>NUCLEOTIDE SEQUENCE</scope>
    <source>
        <strain evidence="2">SSHM10-5</strain>
    </source>
</reference>
<dbReference type="InterPro" id="IPR016181">
    <property type="entry name" value="Acyl_CoA_acyltransferase"/>
</dbReference>
<evidence type="ECO:0000313" key="2">
    <source>
        <dbReference type="EMBL" id="UOR13356.1"/>
    </source>
</evidence>
<dbReference type="Gene3D" id="3.40.630.30">
    <property type="match status" value="1"/>
</dbReference>
<dbReference type="RefSeq" id="WP_245034975.1">
    <property type="nucleotide sequence ID" value="NZ_CP095075.1"/>
</dbReference>
<feature type="domain" description="N-acetyltransferase" evidence="1">
    <location>
        <begin position="1"/>
        <end position="139"/>
    </location>
</feature>
<keyword evidence="3" id="KW-1185">Reference proteome</keyword>
<proteinExistence type="predicted"/>
<evidence type="ECO:0000259" key="1">
    <source>
        <dbReference type="PROSITE" id="PS51186"/>
    </source>
</evidence>
<protein>
    <submittedName>
        <fullName evidence="2">GNAT family N-acetyltransferase</fullName>
    </submittedName>
</protein>
<name>A0ABY4HEY0_9BACI</name>
<dbReference type="CDD" id="cd04301">
    <property type="entry name" value="NAT_SF"/>
    <property type="match status" value="1"/>
</dbReference>
<accession>A0ABY4HEY0</accession>
<sequence length="160" mass="18178">MGIIPNHKLDRSVVTEFFISHWGSSQMVTSSGIFQCDQLEGFSMLGEKGDILGLITYITEADECEIISLDSVLENRGIGTLLLQKVEQQVRKNGIRQIRLVTTNDNVNAMRFYQKKGFRLMEIHQNAVVKARRWKPEIPLIAENGIPICDELLLVKKGYK</sequence>